<protein>
    <submittedName>
        <fullName evidence="1">Uncharacterized protein</fullName>
    </submittedName>
</protein>
<evidence type="ECO:0000313" key="1">
    <source>
        <dbReference type="EMBL" id="MBX45779.1"/>
    </source>
</evidence>
<name>A0A2P2NTG0_RHIMU</name>
<proteinExistence type="predicted"/>
<organism evidence="1">
    <name type="scientific">Rhizophora mucronata</name>
    <name type="common">Asiatic mangrove</name>
    <dbReference type="NCBI Taxonomy" id="61149"/>
    <lineage>
        <taxon>Eukaryota</taxon>
        <taxon>Viridiplantae</taxon>
        <taxon>Streptophyta</taxon>
        <taxon>Embryophyta</taxon>
        <taxon>Tracheophyta</taxon>
        <taxon>Spermatophyta</taxon>
        <taxon>Magnoliopsida</taxon>
        <taxon>eudicotyledons</taxon>
        <taxon>Gunneridae</taxon>
        <taxon>Pentapetalae</taxon>
        <taxon>rosids</taxon>
        <taxon>fabids</taxon>
        <taxon>Malpighiales</taxon>
        <taxon>Rhizophoraceae</taxon>
        <taxon>Rhizophora</taxon>
    </lineage>
</organism>
<reference evidence="1" key="1">
    <citation type="submission" date="2018-02" db="EMBL/GenBank/DDBJ databases">
        <title>Rhizophora mucronata_Transcriptome.</title>
        <authorList>
            <person name="Meera S.P."/>
            <person name="Sreeshan A."/>
            <person name="Augustine A."/>
        </authorList>
    </citation>
    <scope>NUCLEOTIDE SEQUENCE</scope>
    <source>
        <tissue evidence="1">Leaf</tissue>
    </source>
</reference>
<sequence>MQNEINKIKF</sequence>
<accession>A0A2P2NTG0</accession>
<dbReference type="EMBL" id="GGEC01065295">
    <property type="protein sequence ID" value="MBX45779.1"/>
    <property type="molecule type" value="Transcribed_RNA"/>
</dbReference>